<dbReference type="OrthoDB" id="9803578at2"/>
<name>A0A9X0YL28_9FLAO</name>
<accession>A0A9X0YL28</accession>
<dbReference type="Proteomes" id="UP001231587">
    <property type="component" value="Unassembled WGS sequence"/>
</dbReference>
<dbReference type="Gene3D" id="3.40.50.1820">
    <property type="entry name" value="alpha/beta hydrolase"/>
    <property type="match status" value="1"/>
</dbReference>
<gene>
    <name evidence="1" type="ORF">J2Z56_001862</name>
    <name evidence="2" type="ORF">J2Z57_001985</name>
</gene>
<protein>
    <submittedName>
        <fullName evidence="1">Enterochelin esterase-like enzyme</fullName>
    </submittedName>
</protein>
<reference evidence="1" key="1">
    <citation type="submission" date="2021-03" db="EMBL/GenBank/DDBJ databases">
        <title>Genomic Encyclopedia of Type Strains, Phase IV (KMG-IV): sequencing the most valuable type-strain genomes for metagenomic binning, comparative biology and taxonomic classification.</title>
        <authorList>
            <person name="Goeker M."/>
        </authorList>
    </citation>
    <scope>NUCLEOTIDE SEQUENCE</scope>
    <source>
        <strain evidence="1">DSM 15523</strain>
        <strain evidence="2 4">DSM 16476</strain>
    </source>
</reference>
<evidence type="ECO:0000313" key="2">
    <source>
        <dbReference type="EMBL" id="MDQ0335537.1"/>
    </source>
</evidence>
<comment type="caution">
    <text evidence="1">The sequence shown here is derived from an EMBL/GenBank/DDBJ whole genome shotgun (WGS) entry which is preliminary data.</text>
</comment>
<dbReference type="RefSeq" id="WP_083495570.1">
    <property type="nucleotide sequence ID" value="NZ_JAGGJQ010000004.1"/>
</dbReference>
<organism evidence="1 3">
    <name type="scientific">Formosa algae</name>
    <dbReference type="NCBI Taxonomy" id="225843"/>
    <lineage>
        <taxon>Bacteria</taxon>
        <taxon>Pseudomonadati</taxon>
        <taxon>Bacteroidota</taxon>
        <taxon>Flavobacteriia</taxon>
        <taxon>Flavobacteriales</taxon>
        <taxon>Flavobacteriaceae</taxon>
        <taxon>Formosa</taxon>
    </lineage>
</organism>
<evidence type="ECO:0000313" key="4">
    <source>
        <dbReference type="Proteomes" id="UP001231587"/>
    </source>
</evidence>
<dbReference type="PANTHER" id="PTHR48098:SF1">
    <property type="entry name" value="DIACYLGLYCEROL ACYLTRANSFERASE_MYCOLYLTRANSFERASE AG85A"/>
    <property type="match status" value="1"/>
</dbReference>
<dbReference type="Pfam" id="PF00756">
    <property type="entry name" value="Esterase"/>
    <property type="match status" value="1"/>
</dbReference>
<dbReference type="EMBL" id="JAUSUU010000005">
    <property type="protein sequence ID" value="MDQ0335537.1"/>
    <property type="molecule type" value="Genomic_DNA"/>
</dbReference>
<dbReference type="InterPro" id="IPR029058">
    <property type="entry name" value="AB_hydrolase_fold"/>
</dbReference>
<sequence>MKLKCIILSLSFIMLGVYFTQAQGFRMRLKVPSQALKNNLINDPSTRDITVYLPPSYQTKLDKNYPVLYLLHGFDDTDSKWFGWEHHWINMNNILNTCMSNGSCKEMIVVMPNAYTTYKGSFYGNSETMGDWETFITEELVSFIDLKFRTLDQATSRGLAGHSMGGYGTLRLAMKHPDIYSSIYVLSSSSLEIGRLPNVENIKNMEAVHSKSDVANLSFIESLHMAFSAAWASNPKKFPLYIDLAYKDGKPIPEILQKFKDNQILNMIDQYIPNLKTLTAIAIDAGTDDIDIYKASMKLDQTLSNYGVSHTFEAYKGDHINKIPERMAEKTLPFFSKYLKFESE</sequence>
<dbReference type="PANTHER" id="PTHR48098">
    <property type="entry name" value="ENTEROCHELIN ESTERASE-RELATED"/>
    <property type="match status" value="1"/>
</dbReference>
<dbReference type="AlphaFoldDB" id="A0A9X0YL28"/>
<evidence type="ECO:0000313" key="1">
    <source>
        <dbReference type="EMBL" id="MBP1839938.1"/>
    </source>
</evidence>
<dbReference type="SUPFAM" id="SSF53474">
    <property type="entry name" value="alpha/beta-Hydrolases"/>
    <property type="match status" value="1"/>
</dbReference>
<dbReference type="GO" id="GO:0016747">
    <property type="term" value="F:acyltransferase activity, transferring groups other than amino-acyl groups"/>
    <property type="evidence" value="ECO:0007669"/>
    <property type="project" value="TreeGrafter"/>
</dbReference>
<dbReference type="InterPro" id="IPR050583">
    <property type="entry name" value="Mycobacterial_A85_antigen"/>
</dbReference>
<evidence type="ECO:0000313" key="3">
    <source>
        <dbReference type="Proteomes" id="UP001138672"/>
    </source>
</evidence>
<dbReference type="Proteomes" id="UP001138672">
    <property type="component" value="Unassembled WGS sequence"/>
</dbReference>
<dbReference type="EMBL" id="JAGGJQ010000004">
    <property type="protein sequence ID" value="MBP1839938.1"/>
    <property type="molecule type" value="Genomic_DNA"/>
</dbReference>
<keyword evidence="4" id="KW-1185">Reference proteome</keyword>
<dbReference type="InterPro" id="IPR000801">
    <property type="entry name" value="Esterase-like"/>
</dbReference>
<proteinExistence type="predicted"/>